<dbReference type="AlphaFoldDB" id="A0A3D8P0P0"/>
<dbReference type="Proteomes" id="UP000256329">
    <property type="component" value="Unassembled WGS sequence"/>
</dbReference>
<organism evidence="2 3">
    <name type="scientific">Ammonifex thiophilus</name>
    <dbReference type="NCBI Taxonomy" id="444093"/>
    <lineage>
        <taxon>Bacteria</taxon>
        <taxon>Bacillati</taxon>
        <taxon>Bacillota</taxon>
        <taxon>Clostridia</taxon>
        <taxon>Thermoanaerobacterales</taxon>
        <taxon>Thermoanaerobacteraceae</taxon>
        <taxon>Ammonifex</taxon>
    </lineage>
</organism>
<dbReference type="InterPro" id="IPR003779">
    <property type="entry name" value="CMD-like"/>
</dbReference>
<feature type="domain" description="Carboxymuconolactone decarboxylase-like" evidence="1">
    <location>
        <begin position="2"/>
        <end position="84"/>
    </location>
</feature>
<name>A0A3D8P0P0_9THEO</name>
<dbReference type="InterPro" id="IPR004675">
    <property type="entry name" value="AhpD_core"/>
</dbReference>
<dbReference type="PANTHER" id="PTHR33930:SF2">
    <property type="entry name" value="BLR3452 PROTEIN"/>
    <property type="match status" value="1"/>
</dbReference>
<dbReference type="EMBL" id="QSLN01000035">
    <property type="protein sequence ID" value="RDV80508.1"/>
    <property type="molecule type" value="Genomic_DNA"/>
</dbReference>
<comment type="caution">
    <text evidence="2">The sequence shown here is derived from an EMBL/GenBank/DDBJ whole genome shotgun (WGS) entry which is preliminary data.</text>
</comment>
<dbReference type="GO" id="GO:0051920">
    <property type="term" value="F:peroxiredoxin activity"/>
    <property type="evidence" value="ECO:0007669"/>
    <property type="project" value="InterPro"/>
</dbReference>
<protein>
    <submittedName>
        <fullName evidence="2">Carboxymuconolactone decarboxylase family protein</fullName>
    </submittedName>
</protein>
<dbReference type="PANTHER" id="PTHR33930">
    <property type="entry name" value="ALKYL HYDROPEROXIDE REDUCTASE AHPD"/>
    <property type="match status" value="1"/>
</dbReference>
<evidence type="ECO:0000259" key="1">
    <source>
        <dbReference type="Pfam" id="PF02627"/>
    </source>
</evidence>
<dbReference type="Pfam" id="PF02627">
    <property type="entry name" value="CMD"/>
    <property type="match status" value="1"/>
</dbReference>
<evidence type="ECO:0000313" key="3">
    <source>
        <dbReference type="Proteomes" id="UP000256329"/>
    </source>
</evidence>
<keyword evidence="3" id="KW-1185">Reference proteome</keyword>
<dbReference type="SUPFAM" id="SSF69118">
    <property type="entry name" value="AhpD-like"/>
    <property type="match status" value="1"/>
</dbReference>
<accession>A0A3D8P0P0</accession>
<gene>
    <name evidence="2" type="ORF">DXX99_10740</name>
</gene>
<dbReference type="InterPro" id="IPR029032">
    <property type="entry name" value="AhpD-like"/>
</dbReference>
<dbReference type="Gene3D" id="1.20.1290.10">
    <property type="entry name" value="AhpD-like"/>
    <property type="match status" value="1"/>
</dbReference>
<sequence>MPTVMQSFNRLHEAVIKEGVLSAKQKELIAVGIAVALRCPYCIAAHVAKARELGATRQEILEAASVAILMGGGPSAAYTVEVLKVLDGKE</sequence>
<dbReference type="NCBIfam" id="TIGR00778">
    <property type="entry name" value="ahpD_dom"/>
    <property type="match status" value="1"/>
</dbReference>
<dbReference type="OrthoDB" id="9806086at2"/>
<dbReference type="RefSeq" id="WP_115793474.1">
    <property type="nucleotide sequence ID" value="NZ_QSLN01000035.1"/>
</dbReference>
<proteinExistence type="predicted"/>
<reference evidence="2 3" key="1">
    <citation type="submission" date="2018-08" db="EMBL/GenBank/DDBJ databases">
        <title>Form III RuBisCO-mediated autotrophy in Thermodesulfobium bacteria.</title>
        <authorList>
            <person name="Toshchakov S.V."/>
            <person name="Kublanov I.V."/>
            <person name="Frolov E."/>
            <person name="Bonch-Osmolovskaya E.A."/>
            <person name="Tourova T.P."/>
            <person name="Chernych N.A."/>
            <person name="Lebedinsky A.V."/>
        </authorList>
    </citation>
    <scope>NUCLEOTIDE SEQUENCE [LARGE SCALE GENOMIC DNA]</scope>
    <source>
        <strain evidence="2 3">SR</strain>
    </source>
</reference>
<evidence type="ECO:0000313" key="2">
    <source>
        <dbReference type="EMBL" id="RDV80508.1"/>
    </source>
</evidence>